<accession>A0A292Q524</accession>
<name>A0A292Q524_9PEZI</name>
<gene>
    <name evidence="3" type="ORF">GSTUAT00002118001</name>
</gene>
<evidence type="ECO:0000313" key="4">
    <source>
        <dbReference type="Proteomes" id="UP001412239"/>
    </source>
</evidence>
<dbReference type="AlphaFoldDB" id="A0A292Q524"/>
<keyword evidence="2" id="KW-0732">Signal</keyword>
<evidence type="ECO:0000256" key="2">
    <source>
        <dbReference type="SAM" id="SignalP"/>
    </source>
</evidence>
<feature type="signal peptide" evidence="2">
    <location>
        <begin position="1"/>
        <end position="30"/>
    </location>
</feature>
<proteinExistence type="predicted"/>
<feature type="chain" id="PRO_5012471527" evidence="2">
    <location>
        <begin position="31"/>
        <end position="122"/>
    </location>
</feature>
<feature type="region of interest" description="Disordered" evidence="1">
    <location>
        <begin position="36"/>
        <end position="65"/>
    </location>
</feature>
<keyword evidence="4" id="KW-1185">Reference proteome</keyword>
<dbReference type="Proteomes" id="UP001412239">
    <property type="component" value="Unassembled WGS sequence"/>
</dbReference>
<dbReference type="EMBL" id="LN890967">
    <property type="protein sequence ID" value="CUS13757.1"/>
    <property type="molecule type" value="Genomic_DNA"/>
</dbReference>
<evidence type="ECO:0000256" key="1">
    <source>
        <dbReference type="SAM" id="MobiDB-lite"/>
    </source>
</evidence>
<protein>
    <submittedName>
        <fullName evidence="3">Uncharacterized protein</fullName>
    </submittedName>
</protein>
<evidence type="ECO:0000313" key="3">
    <source>
        <dbReference type="EMBL" id="CUS13757.1"/>
    </source>
</evidence>
<sequence length="122" mass="12289">MAASTSPVSLFTRTLMFVLLLAVFASTANALSASGTGLPVSPTTNGTAEPTYTTPAVPTGTSDQPSSANTLSSAVALFGALIAVSRSVFDMTEFPVSTKWGLSKFGVGATGGGVLEEFYSIG</sequence>
<organism evidence="3 4">
    <name type="scientific">Tuber aestivum</name>
    <name type="common">summer truffle</name>
    <dbReference type="NCBI Taxonomy" id="59557"/>
    <lineage>
        <taxon>Eukaryota</taxon>
        <taxon>Fungi</taxon>
        <taxon>Dikarya</taxon>
        <taxon>Ascomycota</taxon>
        <taxon>Pezizomycotina</taxon>
        <taxon>Pezizomycetes</taxon>
        <taxon>Pezizales</taxon>
        <taxon>Tuberaceae</taxon>
        <taxon>Tuber</taxon>
    </lineage>
</organism>
<reference evidence="3" key="1">
    <citation type="submission" date="2015-10" db="EMBL/GenBank/DDBJ databases">
        <authorList>
            <person name="Regsiter A."/>
            <person name="william w."/>
        </authorList>
    </citation>
    <scope>NUCLEOTIDE SEQUENCE</scope>
    <source>
        <strain evidence="3">Montdore</strain>
    </source>
</reference>